<evidence type="ECO:0000313" key="2">
    <source>
        <dbReference type="EMBL" id="KAF2873305.1"/>
    </source>
</evidence>
<accession>A0A7C8MRL3</accession>
<evidence type="ECO:0000256" key="1">
    <source>
        <dbReference type="SAM" id="MobiDB-lite"/>
    </source>
</evidence>
<feature type="compositionally biased region" description="Low complexity" evidence="1">
    <location>
        <begin position="59"/>
        <end position="75"/>
    </location>
</feature>
<dbReference type="Proteomes" id="UP000481861">
    <property type="component" value="Unassembled WGS sequence"/>
</dbReference>
<feature type="compositionally biased region" description="Polar residues" evidence="1">
    <location>
        <begin position="77"/>
        <end position="88"/>
    </location>
</feature>
<name>A0A7C8MRL3_9PLEO</name>
<keyword evidence="3" id="KW-1185">Reference proteome</keyword>
<organism evidence="2 3">
    <name type="scientific">Massariosphaeria phaeospora</name>
    <dbReference type="NCBI Taxonomy" id="100035"/>
    <lineage>
        <taxon>Eukaryota</taxon>
        <taxon>Fungi</taxon>
        <taxon>Dikarya</taxon>
        <taxon>Ascomycota</taxon>
        <taxon>Pezizomycotina</taxon>
        <taxon>Dothideomycetes</taxon>
        <taxon>Pleosporomycetidae</taxon>
        <taxon>Pleosporales</taxon>
        <taxon>Pleosporales incertae sedis</taxon>
        <taxon>Massariosphaeria</taxon>
    </lineage>
</organism>
<sequence length="190" mass="21311">MVLLVEWDVVSDLYAAERQNVGFSVAFTGSTTAVSATAFMSKTRRLLLPYISTQRERQPTQSPSCSSTCASSRDSQLYISTSTRSHPSFPSPPTRRALRDSTRQELKSLQQQWVTSKTKVGKLPTASTALGVGTDPHGKRKESTERPLRNRPKKHVPTRSKGRTTTSKSLVSHRPTRRGRQDNRSRKRKK</sequence>
<feature type="compositionally biased region" description="Polar residues" evidence="1">
    <location>
        <begin position="107"/>
        <end position="118"/>
    </location>
</feature>
<feature type="compositionally biased region" description="Basic residues" evidence="1">
    <location>
        <begin position="149"/>
        <end position="162"/>
    </location>
</feature>
<feature type="region of interest" description="Disordered" evidence="1">
    <location>
        <begin position="52"/>
        <end position="190"/>
    </location>
</feature>
<protein>
    <submittedName>
        <fullName evidence="2">Uncharacterized protein</fullName>
    </submittedName>
</protein>
<evidence type="ECO:0000313" key="3">
    <source>
        <dbReference type="Proteomes" id="UP000481861"/>
    </source>
</evidence>
<reference evidence="2 3" key="1">
    <citation type="submission" date="2020-01" db="EMBL/GenBank/DDBJ databases">
        <authorList>
            <consortium name="DOE Joint Genome Institute"/>
            <person name="Haridas S."/>
            <person name="Albert R."/>
            <person name="Binder M."/>
            <person name="Bloem J."/>
            <person name="Labutti K."/>
            <person name="Salamov A."/>
            <person name="Andreopoulos B."/>
            <person name="Baker S.E."/>
            <person name="Barry K."/>
            <person name="Bills G."/>
            <person name="Bluhm B.H."/>
            <person name="Cannon C."/>
            <person name="Castanera R."/>
            <person name="Culley D.E."/>
            <person name="Daum C."/>
            <person name="Ezra D."/>
            <person name="Gonzalez J.B."/>
            <person name="Henrissat B."/>
            <person name="Kuo A."/>
            <person name="Liang C."/>
            <person name="Lipzen A."/>
            <person name="Lutzoni F."/>
            <person name="Magnuson J."/>
            <person name="Mondo S."/>
            <person name="Nolan M."/>
            <person name="Ohm R."/>
            <person name="Pangilinan J."/>
            <person name="Park H.-J.H."/>
            <person name="Ramirez L."/>
            <person name="Alfaro M."/>
            <person name="Sun H."/>
            <person name="Tritt A."/>
            <person name="Yoshinaga Y."/>
            <person name="Zwiers L.-H.L."/>
            <person name="Turgeon B.G."/>
            <person name="Goodwin S.B."/>
            <person name="Spatafora J.W."/>
            <person name="Crous P.W."/>
            <person name="Grigoriev I.V."/>
        </authorList>
    </citation>
    <scope>NUCLEOTIDE SEQUENCE [LARGE SCALE GENOMIC DNA]</scope>
    <source>
        <strain evidence="2 3">CBS 611.86</strain>
    </source>
</reference>
<dbReference type="EMBL" id="JAADJZ010000007">
    <property type="protein sequence ID" value="KAF2873305.1"/>
    <property type="molecule type" value="Genomic_DNA"/>
</dbReference>
<comment type="caution">
    <text evidence="2">The sequence shown here is derived from an EMBL/GenBank/DDBJ whole genome shotgun (WGS) entry which is preliminary data.</text>
</comment>
<feature type="compositionally biased region" description="Basic and acidic residues" evidence="1">
    <location>
        <begin position="97"/>
        <end position="106"/>
    </location>
</feature>
<dbReference type="AlphaFoldDB" id="A0A7C8MRL3"/>
<gene>
    <name evidence="2" type="ORF">BDV95DRAFT_338097</name>
</gene>
<proteinExistence type="predicted"/>